<dbReference type="Pfam" id="PF01541">
    <property type="entry name" value="GIY-YIG"/>
    <property type="match status" value="1"/>
</dbReference>
<dbReference type="SUPFAM" id="SSF47413">
    <property type="entry name" value="lambda repressor-like DNA-binding domains"/>
    <property type="match status" value="1"/>
</dbReference>
<dbReference type="PROSITE" id="PS50943">
    <property type="entry name" value="HTH_CROC1"/>
    <property type="match status" value="1"/>
</dbReference>
<dbReference type="EMBL" id="QJKI01000018">
    <property type="protein sequence ID" value="PXX77218.1"/>
    <property type="molecule type" value="Genomic_DNA"/>
</dbReference>
<protein>
    <submittedName>
        <fullName evidence="3">GIY-YIG catalytic domain-containing protein</fullName>
    </submittedName>
</protein>
<dbReference type="SMART" id="SM00465">
    <property type="entry name" value="GIYc"/>
    <property type="match status" value="1"/>
</dbReference>
<comment type="caution">
    <text evidence="3">The sequence shown here is derived from an EMBL/GenBank/DDBJ whole genome shotgun (WGS) entry which is preliminary data.</text>
</comment>
<dbReference type="RefSeq" id="WP_158281816.1">
    <property type="nucleotide sequence ID" value="NZ_QJKI01000018.1"/>
</dbReference>
<dbReference type="Gene3D" id="3.40.1440.10">
    <property type="entry name" value="GIY-YIG endonuclease"/>
    <property type="match status" value="1"/>
</dbReference>
<accession>A0A318KKP9</accession>
<reference evidence="3 4" key="1">
    <citation type="submission" date="2018-05" db="EMBL/GenBank/DDBJ databases">
        <title>Genomic Encyclopedia of Type Strains, Phase IV (KMG-IV): sequencing the most valuable type-strain genomes for metagenomic binning, comparative biology and taxonomic classification.</title>
        <authorList>
            <person name="Goeker M."/>
        </authorList>
    </citation>
    <scope>NUCLEOTIDE SEQUENCE [LARGE SCALE GENOMIC DNA]</scope>
    <source>
        <strain evidence="3 4">DSM 29661</strain>
    </source>
</reference>
<dbReference type="Gene3D" id="1.10.260.40">
    <property type="entry name" value="lambda repressor-like DNA-binding domains"/>
    <property type="match status" value="1"/>
</dbReference>
<dbReference type="PROSITE" id="PS50164">
    <property type="entry name" value="GIY_YIG"/>
    <property type="match status" value="1"/>
</dbReference>
<dbReference type="OrthoDB" id="9803913at2"/>
<dbReference type="AlphaFoldDB" id="A0A318KKP9"/>
<gene>
    <name evidence="3" type="ORF">DFR34_11827</name>
</gene>
<dbReference type="CDD" id="cd00093">
    <property type="entry name" value="HTH_XRE"/>
    <property type="match status" value="1"/>
</dbReference>
<evidence type="ECO:0000259" key="1">
    <source>
        <dbReference type="PROSITE" id="PS50164"/>
    </source>
</evidence>
<dbReference type="InterPro" id="IPR001387">
    <property type="entry name" value="Cro/C1-type_HTH"/>
</dbReference>
<keyword evidence="4" id="KW-1185">Reference proteome</keyword>
<dbReference type="InterPro" id="IPR035901">
    <property type="entry name" value="GIY-YIG_endonuc_sf"/>
</dbReference>
<sequence length="236" mass="26981">MINSSLLRDRRYTIGLSQKELANLIGYSTSWVSQLEGGKKNLSEEVYQSILEALGYQEADGEKFRFWLINVIVKSGLDIWDFSEAAEVEWSILLEVITRNADACDDETLRRIEAFSGSTYKKAKGRTSSVDGYQTELVSFDVYDKITHPDQGGVYIFYDITGRPVYIGKSQNIKRRIRDHAEKKWFLAPFVQKGAYVLIEDELLCSFVENLLIRVIGQNLVLNKQGVDRDNSRESD</sequence>
<feature type="domain" description="HTH cro/C1-type" evidence="2">
    <location>
        <begin position="15"/>
        <end position="61"/>
    </location>
</feature>
<dbReference type="SMART" id="SM00530">
    <property type="entry name" value="HTH_XRE"/>
    <property type="match status" value="1"/>
</dbReference>
<dbReference type="SUPFAM" id="SSF82771">
    <property type="entry name" value="GIY-YIG endonuclease"/>
    <property type="match status" value="1"/>
</dbReference>
<evidence type="ECO:0000259" key="2">
    <source>
        <dbReference type="PROSITE" id="PS50943"/>
    </source>
</evidence>
<feature type="domain" description="GIY-YIG" evidence="1">
    <location>
        <begin position="150"/>
        <end position="224"/>
    </location>
</feature>
<dbReference type="InterPro" id="IPR010982">
    <property type="entry name" value="Lambda_DNA-bd_dom_sf"/>
</dbReference>
<dbReference type="GO" id="GO:0003677">
    <property type="term" value="F:DNA binding"/>
    <property type="evidence" value="ECO:0007669"/>
    <property type="project" value="InterPro"/>
</dbReference>
<dbReference type="Proteomes" id="UP000247555">
    <property type="component" value="Unassembled WGS sequence"/>
</dbReference>
<name>A0A318KKP9_9NEIS</name>
<dbReference type="Pfam" id="PF13560">
    <property type="entry name" value="HTH_31"/>
    <property type="match status" value="1"/>
</dbReference>
<evidence type="ECO:0000313" key="3">
    <source>
        <dbReference type="EMBL" id="PXX77218.1"/>
    </source>
</evidence>
<organism evidence="3 4">
    <name type="scientific">Rivihabitans pingtungensis</name>
    <dbReference type="NCBI Taxonomy" id="1054498"/>
    <lineage>
        <taxon>Bacteria</taxon>
        <taxon>Pseudomonadati</taxon>
        <taxon>Pseudomonadota</taxon>
        <taxon>Betaproteobacteria</taxon>
        <taxon>Neisseriales</taxon>
        <taxon>Aquaspirillaceae</taxon>
        <taxon>Rivihabitans</taxon>
    </lineage>
</organism>
<proteinExistence type="predicted"/>
<dbReference type="InterPro" id="IPR000305">
    <property type="entry name" value="GIY-YIG_endonuc"/>
</dbReference>
<evidence type="ECO:0000313" key="4">
    <source>
        <dbReference type="Proteomes" id="UP000247555"/>
    </source>
</evidence>